<gene>
    <name evidence="7" type="ORF">RHS03_08074</name>
</gene>
<accession>A0A8H7HJM6</accession>
<dbReference type="EC" id="3.6.4.13" evidence="4"/>
<evidence type="ECO:0000313" key="8">
    <source>
        <dbReference type="Proteomes" id="UP000602905"/>
    </source>
</evidence>
<comment type="similarity">
    <text evidence="4">Belongs to the DEAD box helicase family.</text>
</comment>
<dbReference type="PANTHER" id="PTHR24031">
    <property type="entry name" value="RNA HELICASE"/>
    <property type="match status" value="1"/>
</dbReference>
<keyword evidence="3 4" id="KW-0067">ATP-binding</keyword>
<dbReference type="GO" id="GO:0005524">
    <property type="term" value="F:ATP binding"/>
    <property type="evidence" value="ECO:0007669"/>
    <property type="project" value="UniProtKB-UniRule"/>
</dbReference>
<feature type="domain" description="Helicase ATP-binding" evidence="6">
    <location>
        <begin position="161"/>
        <end position="333"/>
    </location>
</feature>
<keyword evidence="2 4" id="KW-0378">Hydrolase</keyword>
<dbReference type="Gene3D" id="3.40.50.300">
    <property type="entry name" value="P-loop containing nucleotide triphosphate hydrolases"/>
    <property type="match status" value="1"/>
</dbReference>
<dbReference type="SMART" id="SM00487">
    <property type="entry name" value="DEXDc"/>
    <property type="match status" value="1"/>
</dbReference>
<keyword evidence="1 4" id="KW-0547">Nucleotide-binding</keyword>
<keyword evidence="4" id="KW-0694">RNA-binding</keyword>
<evidence type="ECO:0000256" key="4">
    <source>
        <dbReference type="RuleBase" id="RU365068"/>
    </source>
</evidence>
<dbReference type="EMBL" id="JACYCD010000383">
    <property type="protein sequence ID" value="KAF8695229.1"/>
    <property type="molecule type" value="Genomic_DNA"/>
</dbReference>
<keyword evidence="4 7" id="KW-0347">Helicase</keyword>
<protein>
    <recommendedName>
        <fullName evidence="4">ATP-dependent RNA helicase</fullName>
        <ecNumber evidence="4">3.6.4.13</ecNumber>
    </recommendedName>
</protein>
<dbReference type="PROSITE" id="PS51192">
    <property type="entry name" value="HELICASE_ATP_BIND_1"/>
    <property type="match status" value="1"/>
</dbReference>
<dbReference type="OrthoDB" id="3239275at2759"/>
<comment type="caution">
    <text evidence="7">The sequence shown here is derived from an EMBL/GenBank/DDBJ whole genome shotgun (WGS) entry which is preliminary data.</text>
</comment>
<dbReference type="GO" id="GO:0003723">
    <property type="term" value="F:RNA binding"/>
    <property type="evidence" value="ECO:0007669"/>
    <property type="project" value="UniProtKB-UniRule"/>
</dbReference>
<dbReference type="InterPro" id="IPR027417">
    <property type="entry name" value="P-loop_NTPase"/>
</dbReference>
<sequence>MKDFGALCARLSNLSQNPKPEAPIDEPTPSAEDYTNWGVPEDIRAYGLTGNKNPLLTERAAVTCRDCLLKGHKAGSPDCPQHEWRKELWGEEAGAEATDISNSNRISSTERPIPFNTQRVGYEFSEPIKVILDFDELGLKPTIRQKLRFHPKPMAIQQCIILPILQGRNLLAQAPLNSGKTTALIIAILQLIDAGLPDAQALVFTPTEQATIAFQGIYDKIGSGLGIQPYFCKSSQQLGQTDFFSSDKKTRHLFVGTPDCLLSLIRRNFIKMHKLKAVFLDDMDKLMDSGVEQQIIEVYRFISPLTQVVASFTTPLATANTVTRLIADPLRVTVGLGRGMSFGRHFFVNIPASQKISALKASFSALRTFGIVVLCNDTTEIKKHAWDGEYRIYYLDESMDLNQHLNTVREFTTSIATLRSGGYIYSSGYPTSISKVALIITEEAFLSTTPVNIPVPLVNYNIHNSAENYVKRLGQWCIADPAQNHSVIMFVEAGTDEIKVIRDLEQYYEAQIPELLYEGGSFS</sequence>
<proteinExistence type="inferred from homology"/>
<evidence type="ECO:0000259" key="6">
    <source>
        <dbReference type="PROSITE" id="PS51192"/>
    </source>
</evidence>
<evidence type="ECO:0000256" key="5">
    <source>
        <dbReference type="SAM" id="MobiDB-lite"/>
    </source>
</evidence>
<evidence type="ECO:0000313" key="7">
    <source>
        <dbReference type="EMBL" id="KAF8695229.1"/>
    </source>
</evidence>
<organism evidence="7 8">
    <name type="scientific">Rhizoctonia solani</name>
    <dbReference type="NCBI Taxonomy" id="456999"/>
    <lineage>
        <taxon>Eukaryota</taxon>
        <taxon>Fungi</taxon>
        <taxon>Dikarya</taxon>
        <taxon>Basidiomycota</taxon>
        <taxon>Agaricomycotina</taxon>
        <taxon>Agaricomycetes</taxon>
        <taxon>Cantharellales</taxon>
        <taxon>Ceratobasidiaceae</taxon>
        <taxon>Rhizoctonia</taxon>
    </lineage>
</organism>
<dbReference type="GO" id="GO:0016787">
    <property type="term" value="F:hydrolase activity"/>
    <property type="evidence" value="ECO:0007669"/>
    <property type="project" value="UniProtKB-KW"/>
</dbReference>
<name>A0A8H7HJM6_9AGAM</name>
<evidence type="ECO:0000256" key="2">
    <source>
        <dbReference type="ARBA" id="ARBA00022801"/>
    </source>
</evidence>
<dbReference type="SUPFAM" id="SSF52540">
    <property type="entry name" value="P-loop containing nucleoside triphosphate hydrolases"/>
    <property type="match status" value="2"/>
</dbReference>
<feature type="region of interest" description="Disordered" evidence="5">
    <location>
        <begin position="15"/>
        <end position="35"/>
    </location>
</feature>
<dbReference type="Pfam" id="PF00270">
    <property type="entry name" value="DEAD"/>
    <property type="match status" value="1"/>
</dbReference>
<comment type="function">
    <text evidence="4">RNA helicase.</text>
</comment>
<comment type="domain">
    <text evidence="4">The Q motif is unique to and characteristic of the DEAD box family of RNA helicases and controls ATP binding and hydrolysis.</text>
</comment>
<evidence type="ECO:0000256" key="3">
    <source>
        <dbReference type="ARBA" id="ARBA00022840"/>
    </source>
</evidence>
<evidence type="ECO:0000256" key="1">
    <source>
        <dbReference type="ARBA" id="ARBA00022741"/>
    </source>
</evidence>
<feature type="non-terminal residue" evidence="7">
    <location>
        <position position="523"/>
    </location>
</feature>
<dbReference type="InterPro" id="IPR011545">
    <property type="entry name" value="DEAD/DEAH_box_helicase_dom"/>
</dbReference>
<dbReference type="InterPro" id="IPR014001">
    <property type="entry name" value="Helicase_ATP-bd"/>
</dbReference>
<comment type="catalytic activity">
    <reaction evidence="4">
        <text>ATP + H2O = ADP + phosphate + H(+)</text>
        <dbReference type="Rhea" id="RHEA:13065"/>
        <dbReference type="ChEBI" id="CHEBI:15377"/>
        <dbReference type="ChEBI" id="CHEBI:15378"/>
        <dbReference type="ChEBI" id="CHEBI:30616"/>
        <dbReference type="ChEBI" id="CHEBI:43474"/>
        <dbReference type="ChEBI" id="CHEBI:456216"/>
        <dbReference type="EC" id="3.6.4.13"/>
    </reaction>
</comment>
<reference evidence="7" key="1">
    <citation type="submission" date="2020-09" db="EMBL/GenBank/DDBJ databases">
        <title>Comparative genome analyses of four rice-infecting Rhizoctonia solani isolates reveal extensive enrichment of homogalacturonan modification genes.</title>
        <authorList>
            <person name="Lee D.-Y."/>
            <person name="Jeon J."/>
            <person name="Kim K.-T."/>
            <person name="Cheong K."/>
            <person name="Song H."/>
            <person name="Choi G."/>
            <person name="Ko J."/>
            <person name="Opiyo S.O."/>
            <person name="Zuo S."/>
            <person name="Madhav S."/>
            <person name="Lee Y.-H."/>
            <person name="Wang G.-L."/>
        </authorList>
    </citation>
    <scope>NUCLEOTIDE SEQUENCE</scope>
    <source>
        <strain evidence="7">AG1-IA WGL</strain>
    </source>
</reference>
<dbReference type="Proteomes" id="UP000602905">
    <property type="component" value="Unassembled WGS sequence"/>
</dbReference>
<dbReference type="AlphaFoldDB" id="A0A8H7HJM6"/>
<dbReference type="GO" id="GO:0003724">
    <property type="term" value="F:RNA helicase activity"/>
    <property type="evidence" value="ECO:0007669"/>
    <property type="project" value="UniProtKB-EC"/>
</dbReference>